<keyword evidence="3" id="KW-1185">Reference proteome</keyword>
<reference evidence="2" key="1">
    <citation type="journal article" date="2021" name="Genome Biol. Evol.">
        <title>A High-Quality Reference Genome for a Parasitic Bivalve with Doubly Uniparental Inheritance (Bivalvia: Unionida).</title>
        <authorList>
            <person name="Smith C.H."/>
        </authorList>
    </citation>
    <scope>NUCLEOTIDE SEQUENCE</scope>
    <source>
        <strain evidence="2">CHS0354</strain>
    </source>
</reference>
<proteinExistence type="predicted"/>
<dbReference type="Proteomes" id="UP001195483">
    <property type="component" value="Unassembled WGS sequence"/>
</dbReference>
<comment type="caution">
    <text evidence="2">The sequence shown here is derived from an EMBL/GenBank/DDBJ whole genome shotgun (WGS) entry which is preliminary data.</text>
</comment>
<dbReference type="CDD" id="cd00033">
    <property type="entry name" value="CCP"/>
    <property type="match status" value="1"/>
</dbReference>
<evidence type="ECO:0000313" key="3">
    <source>
        <dbReference type="Proteomes" id="UP001195483"/>
    </source>
</evidence>
<reference evidence="2" key="2">
    <citation type="journal article" date="2021" name="Genome Biol. Evol.">
        <title>Developing a high-quality reference genome for a parasitic bivalve with doubly uniparental inheritance (Bivalvia: Unionida).</title>
        <authorList>
            <person name="Smith C.H."/>
        </authorList>
    </citation>
    <scope>NUCLEOTIDE SEQUENCE</scope>
    <source>
        <strain evidence="2">CHS0354</strain>
        <tissue evidence="2">Mantle</tissue>
    </source>
</reference>
<evidence type="ECO:0000313" key="2">
    <source>
        <dbReference type="EMBL" id="KAK3592394.1"/>
    </source>
</evidence>
<sequence>MDVYLTAFHTRPKSNLFLKIRVLYMLYILNISASFPNRENGRYLYTDDLGFERYCHYCPPEAMHDNENIIQYQEPRCFDKNFPFQEKCDQEELDKNLRPICKSGTLPSCRLPKQPKGGHWNCTSSLFYNIGNEDSFVPVYTICQMACDPGFIRTDGASTYCRESRLWDLDPATLKCHNSKPSNIADTNKKQSNETTHSKLTYVSGRRKNRGHHKINRRHRKKLSQILRLEKKLVKLKMAMLSELGGHTILDILLK</sequence>
<reference evidence="2" key="3">
    <citation type="submission" date="2023-05" db="EMBL/GenBank/DDBJ databases">
        <authorList>
            <person name="Smith C.H."/>
        </authorList>
    </citation>
    <scope>NUCLEOTIDE SEQUENCE</scope>
    <source>
        <strain evidence="2">CHS0354</strain>
        <tissue evidence="2">Mantle</tissue>
    </source>
</reference>
<dbReference type="Gene3D" id="2.10.70.10">
    <property type="entry name" value="Complement Module, domain 1"/>
    <property type="match status" value="1"/>
</dbReference>
<dbReference type="InterPro" id="IPR000436">
    <property type="entry name" value="Sushi_SCR_CCP_dom"/>
</dbReference>
<evidence type="ECO:0008006" key="4">
    <source>
        <dbReference type="Google" id="ProtNLM"/>
    </source>
</evidence>
<accession>A0AAE0VWC0</accession>
<dbReference type="EMBL" id="JAEAOA010001557">
    <property type="protein sequence ID" value="KAK3592394.1"/>
    <property type="molecule type" value="Genomic_DNA"/>
</dbReference>
<evidence type="ECO:0000256" key="1">
    <source>
        <dbReference type="ARBA" id="ARBA00023157"/>
    </source>
</evidence>
<organism evidence="2 3">
    <name type="scientific">Potamilus streckersoni</name>
    <dbReference type="NCBI Taxonomy" id="2493646"/>
    <lineage>
        <taxon>Eukaryota</taxon>
        <taxon>Metazoa</taxon>
        <taxon>Spiralia</taxon>
        <taxon>Lophotrochozoa</taxon>
        <taxon>Mollusca</taxon>
        <taxon>Bivalvia</taxon>
        <taxon>Autobranchia</taxon>
        <taxon>Heteroconchia</taxon>
        <taxon>Palaeoheterodonta</taxon>
        <taxon>Unionida</taxon>
        <taxon>Unionoidea</taxon>
        <taxon>Unionidae</taxon>
        <taxon>Ambleminae</taxon>
        <taxon>Lampsilini</taxon>
        <taxon>Potamilus</taxon>
    </lineage>
</organism>
<gene>
    <name evidence="2" type="ORF">CHS0354_026091</name>
</gene>
<dbReference type="AlphaFoldDB" id="A0AAE0VWC0"/>
<keyword evidence="1" id="KW-1015">Disulfide bond</keyword>
<protein>
    <recommendedName>
        <fullName evidence="4">Sushi domain-containing protein</fullName>
    </recommendedName>
</protein>
<name>A0AAE0VWC0_9BIVA</name>